<evidence type="ECO:0000259" key="1">
    <source>
        <dbReference type="PROSITE" id="PS51746"/>
    </source>
</evidence>
<dbReference type="AlphaFoldDB" id="A0A944CG88"/>
<feature type="domain" description="PPM-type phosphatase" evidence="1">
    <location>
        <begin position="20"/>
        <end position="233"/>
    </location>
</feature>
<gene>
    <name evidence="2" type="ORF">DYI23_20435</name>
</gene>
<dbReference type="PANTHER" id="PTHR47992">
    <property type="entry name" value="PROTEIN PHOSPHATASE"/>
    <property type="match status" value="1"/>
</dbReference>
<evidence type="ECO:0000313" key="2">
    <source>
        <dbReference type="EMBL" id="MBS8262605.1"/>
    </source>
</evidence>
<dbReference type="GO" id="GO:0004722">
    <property type="term" value="F:protein serine/threonine phosphatase activity"/>
    <property type="evidence" value="ECO:0007669"/>
    <property type="project" value="InterPro"/>
</dbReference>
<accession>A0A944CG88</accession>
<reference evidence="2" key="1">
    <citation type="submission" date="2018-08" db="EMBL/GenBank/DDBJ databases">
        <authorList>
            <person name="Jin W."/>
            <person name="Wang H."/>
            <person name="Yang Y."/>
            <person name="Li M."/>
            <person name="Liu J."/>
        </authorList>
    </citation>
    <scope>NUCLEOTIDE SEQUENCE</scope>
    <source>
        <strain evidence="2">AESS21</strain>
    </source>
</reference>
<reference evidence="2" key="2">
    <citation type="journal article" date="2021" name="Microorganisms">
        <title>Bacterial Dimethylsulfoniopropionate Biosynthesis in the East China Sea.</title>
        <authorList>
            <person name="Liu J."/>
            <person name="Zhang Y."/>
            <person name="Liu J."/>
            <person name="Zhong H."/>
            <person name="Williams B.T."/>
            <person name="Zheng Y."/>
            <person name="Curson A.R.J."/>
            <person name="Sun C."/>
            <person name="Sun H."/>
            <person name="Song D."/>
            <person name="Wagner Mackenzie B."/>
            <person name="Bermejo Martinez A."/>
            <person name="Todd J.D."/>
            <person name="Zhang X.H."/>
        </authorList>
    </citation>
    <scope>NUCLEOTIDE SEQUENCE</scope>
    <source>
        <strain evidence="2">AESS21</strain>
    </source>
</reference>
<dbReference type="InterPro" id="IPR015655">
    <property type="entry name" value="PP2C"/>
</dbReference>
<sequence>MSEQSRMESASPSQLKLTLEAEVATRRGPSHECNEDAYFIDLAQGVFVVADGMGGHRDGHLASNAIVSEISAVQSSDVELEDRVRLLTSALKEVNGTLYSQSLALPGGDISGSTALCLLINSGYACCLWAGDSRLYLLRDNHLFLVSEDHTEESGMLTRAIGSAQDVEIDRRVLGIKEGDVFVLCSDGLLKGASEDELAEMLSQDEVGLADRLLAKSIVGGSKDDITLILVWVRRHDI</sequence>
<dbReference type="PROSITE" id="PS51746">
    <property type="entry name" value="PPM_2"/>
    <property type="match status" value="1"/>
</dbReference>
<organism evidence="2 3">
    <name type="scientific">Roseibium polysiphoniae</name>
    <dbReference type="NCBI Taxonomy" id="2571221"/>
    <lineage>
        <taxon>Bacteria</taxon>
        <taxon>Pseudomonadati</taxon>
        <taxon>Pseudomonadota</taxon>
        <taxon>Alphaproteobacteria</taxon>
        <taxon>Hyphomicrobiales</taxon>
        <taxon>Stappiaceae</taxon>
        <taxon>Roseibium</taxon>
    </lineage>
</organism>
<proteinExistence type="predicted"/>
<dbReference type="SMART" id="SM00332">
    <property type="entry name" value="PP2Cc"/>
    <property type="match status" value="1"/>
</dbReference>
<dbReference type="InterPro" id="IPR001932">
    <property type="entry name" value="PPM-type_phosphatase-like_dom"/>
</dbReference>
<dbReference type="SUPFAM" id="SSF81606">
    <property type="entry name" value="PP2C-like"/>
    <property type="match status" value="1"/>
</dbReference>
<evidence type="ECO:0000313" key="3">
    <source>
        <dbReference type="Proteomes" id="UP000705379"/>
    </source>
</evidence>
<protein>
    <submittedName>
        <fullName evidence="2">Serine/threonine-protein phosphatase</fullName>
    </submittedName>
</protein>
<dbReference type="EMBL" id="QTKU01000006">
    <property type="protein sequence ID" value="MBS8262605.1"/>
    <property type="molecule type" value="Genomic_DNA"/>
</dbReference>
<name>A0A944CG88_9HYPH</name>
<dbReference type="InterPro" id="IPR036457">
    <property type="entry name" value="PPM-type-like_dom_sf"/>
</dbReference>
<dbReference type="Proteomes" id="UP000705379">
    <property type="component" value="Unassembled WGS sequence"/>
</dbReference>
<comment type="caution">
    <text evidence="2">The sequence shown here is derived from an EMBL/GenBank/DDBJ whole genome shotgun (WGS) entry which is preliminary data.</text>
</comment>
<dbReference type="Gene3D" id="3.60.40.10">
    <property type="entry name" value="PPM-type phosphatase domain"/>
    <property type="match status" value="1"/>
</dbReference>
<dbReference type="CDD" id="cd00143">
    <property type="entry name" value="PP2Cc"/>
    <property type="match status" value="1"/>
</dbReference>
<dbReference type="Pfam" id="PF13672">
    <property type="entry name" value="PP2C_2"/>
    <property type="match status" value="1"/>
</dbReference>
<dbReference type="RefSeq" id="WP_213217948.1">
    <property type="nucleotide sequence ID" value="NZ_QTKU01000006.1"/>
</dbReference>
<dbReference type="SMART" id="SM00331">
    <property type="entry name" value="PP2C_SIG"/>
    <property type="match status" value="1"/>
</dbReference>